<dbReference type="Pfam" id="PF05494">
    <property type="entry name" value="MlaC"/>
    <property type="match status" value="1"/>
</dbReference>
<proteinExistence type="predicted"/>
<sequence>MTHFLKQLIRPLSVLSLSALMTMSPLAAAASQEPDVLLRDTVEGLTTKIDSRESYYKDNINELEGLVDTALKPVVDYRYIAASVMGKYFKAASPKQRTEFSKVFHDTLIGTYAKGLVSFDYAKLEVKDSEGDRRYEDQDTVYMDVIDTKGKVYPVAYSMRLRNDEWKVVNVIVNGVNLGLTFRNQFDQAMRDNGRDIDAVINGWQPDVDLDKTAAEDKGNSNS</sequence>
<comment type="caution">
    <text evidence="2">The sequence shown here is derived from an EMBL/GenBank/DDBJ whole genome shotgun (WGS) entry which is preliminary data.</text>
</comment>
<name>A0A558HXQ7_9GAMM</name>
<dbReference type="InterPro" id="IPR042245">
    <property type="entry name" value="Tgt2/MlaC_sf"/>
</dbReference>
<dbReference type="RefSeq" id="WP_088742619.1">
    <property type="nucleotide sequence ID" value="NZ_CAWOWR010000001.1"/>
</dbReference>
<gene>
    <name evidence="2" type="ORF">FQP86_02355</name>
</gene>
<evidence type="ECO:0000313" key="2">
    <source>
        <dbReference type="EMBL" id="TVU73922.1"/>
    </source>
</evidence>
<dbReference type="EMBL" id="VNFH01000001">
    <property type="protein sequence ID" value="TVU73922.1"/>
    <property type="molecule type" value="Genomic_DNA"/>
</dbReference>
<dbReference type="PANTHER" id="PTHR36573">
    <property type="entry name" value="INTERMEMBRANE PHOSPHOLIPID TRANSPORT SYSTEM BINDING PROTEIN MLAC"/>
    <property type="match status" value="1"/>
</dbReference>
<feature type="chain" id="PRO_5022219924" evidence="1">
    <location>
        <begin position="30"/>
        <end position="223"/>
    </location>
</feature>
<dbReference type="PIRSF" id="PIRSF004649">
    <property type="entry name" value="MlaC"/>
    <property type="match status" value="1"/>
</dbReference>
<protein>
    <submittedName>
        <fullName evidence="2">ABC transporter substrate-binding protein</fullName>
    </submittedName>
</protein>
<reference evidence="2 3" key="1">
    <citation type="submission" date="2019-07" db="EMBL/GenBank/DDBJ databases">
        <title>Diversity of Bacteria from Kongsfjorden, Arctic.</title>
        <authorList>
            <person name="Yu Y."/>
        </authorList>
    </citation>
    <scope>NUCLEOTIDE SEQUENCE [LARGE SCALE GENOMIC DNA]</scope>
    <source>
        <strain evidence="2 3">SM1923</strain>
    </source>
</reference>
<dbReference type="InterPro" id="IPR008869">
    <property type="entry name" value="MlaC/ttg2D"/>
</dbReference>
<dbReference type="OrthoDB" id="9787053at2"/>
<dbReference type="Proteomes" id="UP000319941">
    <property type="component" value="Unassembled WGS sequence"/>
</dbReference>
<accession>A0A558HXQ7</accession>
<evidence type="ECO:0000256" key="1">
    <source>
        <dbReference type="SAM" id="SignalP"/>
    </source>
</evidence>
<evidence type="ECO:0000313" key="3">
    <source>
        <dbReference type="Proteomes" id="UP000319941"/>
    </source>
</evidence>
<keyword evidence="1" id="KW-0732">Signal</keyword>
<dbReference type="AlphaFoldDB" id="A0A558HXQ7"/>
<feature type="signal peptide" evidence="1">
    <location>
        <begin position="1"/>
        <end position="29"/>
    </location>
</feature>
<dbReference type="STRING" id="553385.GCA_000591415_01066"/>
<keyword evidence="3" id="KW-1185">Reference proteome</keyword>
<dbReference type="PANTHER" id="PTHR36573:SF1">
    <property type="entry name" value="INTERMEMBRANE PHOSPHOLIPID TRANSPORT SYSTEM BINDING PROTEIN MLAC"/>
    <property type="match status" value="1"/>
</dbReference>
<organism evidence="2 3">
    <name type="scientific">Cobetia crustatorum</name>
    <dbReference type="NCBI Taxonomy" id="553385"/>
    <lineage>
        <taxon>Bacteria</taxon>
        <taxon>Pseudomonadati</taxon>
        <taxon>Pseudomonadota</taxon>
        <taxon>Gammaproteobacteria</taxon>
        <taxon>Oceanospirillales</taxon>
        <taxon>Halomonadaceae</taxon>
        <taxon>Cobetia</taxon>
    </lineage>
</organism>
<dbReference type="Gene3D" id="3.10.450.710">
    <property type="entry name" value="Tgt2/MlaC"/>
    <property type="match status" value="1"/>
</dbReference>